<dbReference type="Proteomes" id="UP000574390">
    <property type="component" value="Unassembled WGS sequence"/>
</dbReference>
<reference evidence="1 2" key="1">
    <citation type="submission" date="2020-04" db="EMBL/GenBank/DDBJ databases">
        <title>Perkinsus olseni comparative genomics.</title>
        <authorList>
            <person name="Bogema D.R."/>
        </authorList>
    </citation>
    <scope>NUCLEOTIDE SEQUENCE [LARGE SCALE GENOMIC DNA]</scope>
    <source>
        <strain evidence="1">ATCC PRA-205</strain>
    </source>
</reference>
<evidence type="ECO:0000313" key="1">
    <source>
        <dbReference type="EMBL" id="KAF4717955.1"/>
    </source>
</evidence>
<dbReference type="AlphaFoldDB" id="A0A7J6RBG5"/>
<gene>
    <name evidence="1" type="ORF">FOZ62_019705</name>
</gene>
<proteinExistence type="predicted"/>
<comment type="caution">
    <text evidence="1">The sequence shown here is derived from an EMBL/GenBank/DDBJ whole genome shotgun (WGS) entry which is preliminary data.</text>
</comment>
<dbReference type="EMBL" id="JABANM010023396">
    <property type="protein sequence ID" value="KAF4717955.1"/>
    <property type="molecule type" value="Genomic_DNA"/>
</dbReference>
<protein>
    <submittedName>
        <fullName evidence="1">Uncharacterized protein</fullName>
    </submittedName>
</protein>
<organism evidence="1 2">
    <name type="scientific">Perkinsus olseni</name>
    <name type="common">Perkinsus atlanticus</name>
    <dbReference type="NCBI Taxonomy" id="32597"/>
    <lineage>
        <taxon>Eukaryota</taxon>
        <taxon>Sar</taxon>
        <taxon>Alveolata</taxon>
        <taxon>Perkinsozoa</taxon>
        <taxon>Perkinsea</taxon>
        <taxon>Perkinsida</taxon>
        <taxon>Perkinsidae</taxon>
        <taxon>Perkinsus</taxon>
    </lineage>
</organism>
<accession>A0A7J6RBG5</accession>
<evidence type="ECO:0000313" key="2">
    <source>
        <dbReference type="Proteomes" id="UP000574390"/>
    </source>
</evidence>
<name>A0A7J6RBG5_PEROL</name>
<sequence>MGVSGRSRNNFNYWFYEWAEGEKRKSLDRGQKILAERSFSMIRCFSDGCRVLCSWKEVILANVTINCSIWELKLR</sequence>